<dbReference type="FunFam" id="3.10.310.10:FF:000004">
    <property type="entry name" value="Diaminopimelate epimerase"/>
    <property type="match status" value="1"/>
</dbReference>
<evidence type="ECO:0000256" key="8">
    <source>
        <dbReference type="ARBA" id="ARBA00051712"/>
    </source>
</evidence>
<evidence type="ECO:0000256" key="9">
    <source>
        <dbReference type="HAMAP-Rule" id="MF_00197"/>
    </source>
</evidence>
<dbReference type="HAMAP" id="MF_00197">
    <property type="entry name" value="DAP_epimerase"/>
    <property type="match status" value="1"/>
</dbReference>
<feature type="binding site" evidence="9">
    <location>
        <position position="164"/>
    </location>
    <ligand>
        <name>substrate</name>
    </ligand>
</feature>
<comment type="subcellular location">
    <subcellularLocation>
        <location evidence="9">Cytoplasm</location>
    </subcellularLocation>
</comment>
<feature type="active site" description="Proton acceptor" evidence="9">
    <location>
        <position position="225"/>
    </location>
</feature>
<evidence type="ECO:0000256" key="1">
    <source>
        <dbReference type="ARBA" id="ARBA00005196"/>
    </source>
</evidence>
<comment type="similarity">
    <text evidence="2 9">Belongs to the diaminopimelate epimerase family.</text>
</comment>
<evidence type="ECO:0000256" key="3">
    <source>
        <dbReference type="ARBA" id="ARBA00013080"/>
    </source>
</evidence>
<keyword evidence="12" id="KW-1185">Reference proteome</keyword>
<comment type="pathway">
    <text evidence="1 9">Amino-acid biosynthesis; L-lysine biosynthesis via DAP pathway; DL-2,6-diaminopimelate from LL-2,6-diaminopimelate: step 1/1.</text>
</comment>
<reference evidence="11 12" key="1">
    <citation type="submission" date="2017-09" db="EMBL/GenBank/DDBJ databases">
        <authorList>
            <person name="Ehlers B."/>
            <person name="Leendertz F.H."/>
        </authorList>
    </citation>
    <scope>NUCLEOTIDE SEQUENCE [LARGE SCALE GENOMIC DNA]</scope>
    <source>
        <strain evidence="11 12">DSM 18289</strain>
    </source>
</reference>
<dbReference type="NCBIfam" id="TIGR00652">
    <property type="entry name" value="DapF"/>
    <property type="match status" value="1"/>
</dbReference>
<evidence type="ECO:0000256" key="4">
    <source>
        <dbReference type="ARBA" id="ARBA00022490"/>
    </source>
</evidence>
<feature type="binding site" evidence="9">
    <location>
        <position position="48"/>
    </location>
    <ligand>
        <name>substrate</name>
    </ligand>
</feature>
<feature type="binding site" evidence="9">
    <location>
        <begin position="226"/>
        <end position="227"/>
    </location>
    <ligand>
        <name>substrate</name>
    </ligand>
</feature>
<dbReference type="SUPFAM" id="SSF54506">
    <property type="entry name" value="Diaminopimelate epimerase-like"/>
    <property type="match status" value="2"/>
</dbReference>
<evidence type="ECO:0000256" key="6">
    <source>
        <dbReference type="ARBA" id="ARBA00023154"/>
    </source>
</evidence>
<comment type="catalytic activity">
    <reaction evidence="8 9">
        <text>(2S,6S)-2,6-diaminopimelate = meso-2,6-diaminopimelate</text>
        <dbReference type="Rhea" id="RHEA:15393"/>
        <dbReference type="ChEBI" id="CHEBI:57609"/>
        <dbReference type="ChEBI" id="CHEBI:57791"/>
        <dbReference type="EC" id="5.1.1.7"/>
    </reaction>
</comment>
<feature type="active site" evidence="10">
    <location>
        <position position="76"/>
    </location>
</feature>
<keyword evidence="6 9" id="KW-0457">Lysine biosynthesis</keyword>
<feature type="binding site" evidence="9">
    <location>
        <begin position="77"/>
        <end position="78"/>
    </location>
    <ligand>
        <name>substrate</name>
    </ligand>
</feature>
<dbReference type="RefSeq" id="WP_097154187.1">
    <property type="nucleotide sequence ID" value="NZ_OBEL01000003.1"/>
</dbReference>
<dbReference type="PROSITE" id="PS01326">
    <property type="entry name" value="DAP_EPIMERASE"/>
    <property type="match status" value="1"/>
</dbReference>
<sequence>MSEQLQFLKMNGLGNEFIVIDARKTMPQLGPDAVRALSDHASGPGCDQFITLEVPQSGGDVFMRIHNADGGEVEACGNATRCVGRLIMTELGADKAVIETVVGKLISYRGDALEMVTVDMGVPKFGWQDIPLAEEFDDTRAIELQIGPIDDPILHTPSVVNIGNPHAIFWVQNDVESYGLEVNGPMLENHMIFPERANISLAQVHNDGELTLKVWERGVGLTQACGTAACAAAVAAHRNRLTERKVLVHLPGGDIVIEWREADDHILMSGGTELEYAGEIDLSDLSWQKMSLIQQKSDQGTEQSSL</sequence>
<evidence type="ECO:0000256" key="7">
    <source>
        <dbReference type="ARBA" id="ARBA00023235"/>
    </source>
</evidence>
<feature type="site" description="Could be important to modulate the pK values of the two catalytic cysteine residues" evidence="9">
    <location>
        <position position="216"/>
    </location>
</feature>
<feature type="active site" description="Proton donor" evidence="9">
    <location>
        <position position="76"/>
    </location>
</feature>
<evidence type="ECO:0000313" key="12">
    <source>
        <dbReference type="Proteomes" id="UP000219439"/>
    </source>
</evidence>
<evidence type="ECO:0000256" key="5">
    <source>
        <dbReference type="ARBA" id="ARBA00022605"/>
    </source>
</evidence>
<feature type="binding site" evidence="9">
    <location>
        <begin position="216"/>
        <end position="217"/>
    </location>
    <ligand>
        <name>substrate</name>
    </ligand>
</feature>
<dbReference type="GO" id="GO:0008837">
    <property type="term" value="F:diaminopimelate epimerase activity"/>
    <property type="evidence" value="ECO:0007669"/>
    <property type="project" value="UniProtKB-UniRule"/>
</dbReference>
<dbReference type="PANTHER" id="PTHR31689">
    <property type="entry name" value="DIAMINOPIMELATE EPIMERASE, CHLOROPLASTIC"/>
    <property type="match status" value="1"/>
</dbReference>
<evidence type="ECO:0000313" key="11">
    <source>
        <dbReference type="EMBL" id="SNZ19805.1"/>
    </source>
</evidence>
<gene>
    <name evidence="9" type="primary">dapF</name>
    <name evidence="11" type="ORF">SAMN06265368_2897</name>
</gene>
<dbReference type="InterPro" id="IPR018510">
    <property type="entry name" value="DAP_epimerase_AS"/>
</dbReference>
<organism evidence="11 12">
    <name type="scientific">Cohaesibacter gelatinilyticus</name>
    <dbReference type="NCBI Taxonomy" id="372072"/>
    <lineage>
        <taxon>Bacteria</taxon>
        <taxon>Pseudomonadati</taxon>
        <taxon>Pseudomonadota</taxon>
        <taxon>Alphaproteobacteria</taxon>
        <taxon>Hyphomicrobiales</taxon>
        <taxon>Cohaesibacteraceae</taxon>
    </lineage>
</organism>
<dbReference type="GO" id="GO:0005829">
    <property type="term" value="C:cytosol"/>
    <property type="evidence" value="ECO:0007669"/>
    <property type="project" value="TreeGrafter"/>
</dbReference>
<dbReference type="UniPathway" id="UPA00034">
    <property type="reaction ID" value="UER00025"/>
</dbReference>
<dbReference type="OrthoDB" id="9805408at2"/>
<keyword evidence="4 9" id="KW-0963">Cytoplasm</keyword>
<comment type="function">
    <text evidence="9">Catalyzes the stereoinversion of LL-2,6-diaminopimelate (L,L-DAP) to meso-diaminopimelate (meso-DAP), a precursor of L-lysine and an essential component of the bacterial peptidoglycan.</text>
</comment>
<keyword evidence="7 9" id="KW-0413">Isomerase</keyword>
<evidence type="ECO:0000256" key="2">
    <source>
        <dbReference type="ARBA" id="ARBA00010219"/>
    </source>
</evidence>
<dbReference type="Gene3D" id="3.10.310.10">
    <property type="entry name" value="Diaminopimelate Epimerase, Chain A, domain 1"/>
    <property type="match status" value="2"/>
</dbReference>
<dbReference type="EMBL" id="OBEL01000003">
    <property type="protein sequence ID" value="SNZ19805.1"/>
    <property type="molecule type" value="Genomic_DNA"/>
</dbReference>
<dbReference type="InterPro" id="IPR001653">
    <property type="entry name" value="DAP_epimerase_DapF"/>
</dbReference>
<dbReference type="GO" id="GO:0009089">
    <property type="term" value="P:lysine biosynthetic process via diaminopimelate"/>
    <property type="evidence" value="ECO:0007669"/>
    <property type="project" value="UniProtKB-UniRule"/>
</dbReference>
<feature type="binding site" evidence="9">
    <location>
        <position position="67"/>
    </location>
    <ligand>
        <name>substrate</name>
    </ligand>
</feature>
<dbReference type="Pfam" id="PF01678">
    <property type="entry name" value="DAP_epimerase"/>
    <property type="match status" value="2"/>
</dbReference>
<feature type="site" description="Could be important to modulate the pK values of the two catalytic cysteine residues" evidence="9">
    <location>
        <position position="166"/>
    </location>
</feature>
<keyword evidence="5 9" id="KW-0028">Amino-acid biosynthesis</keyword>
<name>A0A285PDH4_9HYPH</name>
<evidence type="ECO:0000256" key="10">
    <source>
        <dbReference type="PROSITE-ProRule" id="PRU10125"/>
    </source>
</evidence>
<accession>A0A285PDH4</accession>
<dbReference type="AlphaFoldDB" id="A0A285PDH4"/>
<dbReference type="Proteomes" id="UP000219439">
    <property type="component" value="Unassembled WGS sequence"/>
</dbReference>
<comment type="subunit">
    <text evidence="9">Homodimer.</text>
</comment>
<protein>
    <recommendedName>
        <fullName evidence="3 9">Diaminopimelate epimerase</fullName>
        <shortName evidence="9">DAP epimerase</shortName>
        <ecNumber evidence="3 9">5.1.1.7</ecNumber>
    </recommendedName>
    <alternativeName>
        <fullName evidence="9">PLP-independent amino acid racemase</fullName>
    </alternativeName>
</protein>
<feature type="binding site" evidence="9">
    <location>
        <position position="15"/>
    </location>
    <ligand>
        <name>substrate</name>
    </ligand>
</feature>
<feature type="binding site" evidence="9">
    <location>
        <position position="198"/>
    </location>
    <ligand>
        <name>substrate</name>
    </ligand>
</feature>
<dbReference type="EC" id="5.1.1.7" evidence="3 9"/>
<proteinExistence type="inferred from homology"/>
<dbReference type="PANTHER" id="PTHR31689:SF0">
    <property type="entry name" value="DIAMINOPIMELATE EPIMERASE"/>
    <property type="match status" value="1"/>
</dbReference>